<evidence type="ECO:0000256" key="1">
    <source>
        <dbReference type="SAM" id="SignalP"/>
    </source>
</evidence>
<evidence type="ECO:0000313" key="2">
    <source>
        <dbReference type="EnsemblMetazoa" id="AMEM014823-PA"/>
    </source>
</evidence>
<dbReference type="STRING" id="30066.A0A182VH07"/>
<feature type="chain" id="PRO_5008139826" description="Secreted protein" evidence="1">
    <location>
        <begin position="26"/>
        <end position="116"/>
    </location>
</feature>
<protein>
    <recommendedName>
        <fullName evidence="4">Secreted protein</fullName>
    </recommendedName>
</protein>
<dbReference type="VEuPathDB" id="VectorBase:AMEM014823"/>
<sequence length="116" mass="12846">MLRNHAHWIRALAIVLVGACATGTASPVSTTPQAEPRWTVRVRSVRRLSFPAPHTTHGAVNLFCSGVLTANHCCQFMEKDIRREASPVCSASRVPREVLPERDMSFHRSGEDGRKV</sequence>
<accession>A0A182VH07</accession>
<organism evidence="2 3">
    <name type="scientific">Anopheles merus</name>
    <name type="common">Mosquito</name>
    <dbReference type="NCBI Taxonomy" id="30066"/>
    <lineage>
        <taxon>Eukaryota</taxon>
        <taxon>Metazoa</taxon>
        <taxon>Ecdysozoa</taxon>
        <taxon>Arthropoda</taxon>
        <taxon>Hexapoda</taxon>
        <taxon>Insecta</taxon>
        <taxon>Pterygota</taxon>
        <taxon>Neoptera</taxon>
        <taxon>Endopterygota</taxon>
        <taxon>Diptera</taxon>
        <taxon>Nematocera</taxon>
        <taxon>Culicoidea</taxon>
        <taxon>Culicidae</taxon>
        <taxon>Anophelinae</taxon>
        <taxon>Anopheles</taxon>
    </lineage>
</organism>
<evidence type="ECO:0000313" key="3">
    <source>
        <dbReference type="Proteomes" id="UP000075903"/>
    </source>
</evidence>
<proteinExistence type="predicted"/>
<keyword evidence="1" id="KW-0732">Signal</keyword>
<dbReference type="AlphaFoldDB" id="A0A182VH07"/>
<dbReference type="Proteomes" id="UP000075903">
    <property type="component" value="Unassembled WGS sequence"/>
</dbReference>
<reference evidence="2" key="1">
    <citation type="submission" date="2020-05" db="UniProtKB">
        <authorList>
            <consortium name="EnsemblMetazoa"/>
        </authorList>
    </citation>
    <scope>IDENTIFICATION</scope>
    <source>
        <strain evidence="2">MAF</strain>
    </source>
</reference>
<name>A0A182VH07_ANOME</name>
<evidence type="ECO:0008006" key="4">
    <source>
        <dbReference type="Google" id="ProtNLM"/>
    </source>
</evidence>
<keyword evidence="3" id="KW-1185">Reference proteome</keyword>
<dbReference type="EnsemblMetazoa" id="AMEM014823-RA">
    <property type="protein sequence ID" value="AMEM014823-PA"/>
    <property type="gene ID" value="AMEM014823"/>
</dbReference>
<feature type="signal peptide" evidence="1">
    <location>
        <begin position="1"/>
        <end position="25"/>
    </location>
</feature>